<dbReference type="EMBL" id="HBUE01058594">
    <property type="protein sequence ID" value="CAG6467497.1"/>
    <property type="molecule type" value="Transcribed_RNA"/>
</dbReference>
<name>A0A8D8B1A8_CULPI</name>
<dbReference type="EMBL" id="HBUE01058598">
    <property type="protein sequence ID" value="CAG6467503.1"/>
    <property type="molecule type" value="Transcribed_RNA"/>
</dbReference>
<proteinExistence type="predicted"/>
<accession>A0A8D8B1A8</accession>
<feature type="compositionally biased region" description="Basic and acidic residues" evidence="1">
    <location>
        <begin position="48"/>
        <end position="63"/>
    </location>
</feature>
<dbReference type="EMBL" id="HBUE01058596">
    <property type="protein sequence ID" value="CAG6467499.1"/>
    <property type="molecule type" value="Transcribed_RNA"/>
</dbReference>
<reference evidence="2" key="1">
    <citation type="submission" date="2021-05" db="EMBL/GenBank/DDBJ databases">
        <authorList>
            <person name="Alioto T."/>
            <person name="Alioto T."/>
            <person name="Gomez Garrido J."/>
        </authorList>
    </citation>
    <scope>NUCLEOTIDE SEQUENCE</scope>
</reference>
<dbReference type="EMBL" id="HBUE01058601">
    <property type="protein sequence ID" value="CAG6467507.1"/>
    <property type="molecule type" value="Transcribed_RNA"/>
</dbReference>
<protein>
    <submittedName>
        <fullName evidence="2">(northern house mosquito) hypothetical protein</fullName>
    </submittedName>
</protein>
<sequence>MLAGPNWRHLHQTQPGNPGDEPGGAGPAEDRENGHCPGWRWANQHRAQLQERRPDRTVPEHRQKGQWLHGESYQNGNGRTRPGGIARRRLQNQRQGSDSAHPG</sequence>
<feature type="compositionally biased region" description="Polar residues" evidence="1">
    <location>
        <begin position="92"/>
        <end position="103"/>
    </location>
</feature>
<feature type="region of interest" description="Disordered" evidence="1">
    <location>
        <begin position="1"/>
        <end position="103"/>
    </location>
</feature>
<evidence type="ECO:0000256" key="1">
    <source>
        <dbReference type="SAM" id="MobiDB-lite"/>
    </source>
</evidence>
<dbReference type="EMBL" id="HBUE01058597">
    <property type="protein sequence ID" value="CAG6467501.1"/>
    <property type="molecule type" value="Transcribed_RNA"/>
</dbReference>
<dbReference type="AlphaFoldDB" id="A0A8D8B1A8"/>
<evidence type="ECO:0000313" key="2">
    <source>
        <dbReference type="EMBL" id="CAG6467499.1"/>
    </source>
</evidence>
<organism evidence="2">
    <name type="scientific">Culex pipiens</name>
    <name type="common">House mosquito</name>
    <dbReference type="NCBI Taxonomy" id="7175"/>
    <lineage>
        <taxon>Eukaryota</taxon>
        <taxon>Metazoa</taxon>
        <taxon>Ecdysozoa</taxon>
        <taxon>Arthropoda</taxon>
        <taxon>Hexapoda</taxon>
        <taxon>Insecta</taxon>
        <taxon>Pterygota</taxon>
        <taxon>Neoptera</taxon>
        <taxon>Endopterygota</taxon>
        <taxon>Diptera</taxon>
        <taxon>Nematocera</taxon>
        <taxon>Culicoidea</taxon>
        <taxon>Culicidae</taxon>
        <taxon>Culicinae</taxon>
        <taxon>Culicini</taxon>
        <taxon>Culex</taxon>
        <taxon>Culex</taxon>
    </lineage>
</organism>